<evidence type="ECO:0000313" key="1">
    <source>
        <dbReference type="EMBL" id="QSX79106.1"/>
    </source>
</evidence>
<gene>
    <name evidence="1" type="ORF">I8J32_004170</name>
</gene>
<keyword evidence="2" id="KW-1185">Reference proteome</keyword>
<dbReference type="KEGG" id="lsf:I8J32_004170"/>
<name>A0A974Y0E1_9GAMM</name>
<protein>
    <submittedName>
        <fullName evidence="1">Uncharacterized protein</fullName>
    </submittedName>
</protein>
<organism evidence="1 2">
    <name type="scientific">Agrilutibacter solisilvae</name>
    <dbReference type="NCBI Taxonomy" id="2763317"/>
    <lineage>
        <taxon>Bacteria</taxon>
        <taxon>Pseudomonadati</taxon>
        <taxon>Pseudomonadota</taxon>
        <taxon>Gammaproteobacteria</taxon>
        <taxon>Lysobacterales</taxon>
        <taxon>Lysobacteraceae</taxon>
        <taxon>Agrilutibacter</taxon>
    </lineage>
</organism>
<accession>A0A974Y0E1</accession>
<reference evidence="1 2" key="1">
    <citation type="submission" date="2021-03" db="EMBL/GenBank/DDBJ databases">
        <title>Lysobacter sp. nov. isolated from soil of gangwondo yeongwol, south Korea.</title>
        <authorList>
            <person name="Kim K.R."/>
            <person name="Kim K.H."/>
            <person name="Jeon C.O."/>
        </authorList>
    </citation>
    <scope>NUCLEOTIDE SEQUENCE [LARGE SCALE GENOMIC DNA]</scope>
    <source>
        <strain evidence="1 2">R19</strain>
    </source>
</reference>
<dbReference type="RefSeq" id="WP_200614926.1">
    <property type="nucleotide sequence ID" value="NZ_CP071518.1"/>
</dbReference>
<evidence type="ECO:0000313" key="2">
    <source>
        <dbReference type="Proteomes" id="UP000639274"/>
    </source>
</evidence>
<dbReference type="Proteomes" id="UP000639274">
    <property type="component" value="Chromosome"/>
</dbReference>
<dbReference type="EMBL" id="CP071518">
    <property type="protein sequence ID" value="QSX79106.1"/>
    <property type="molecule type" value="Genomic_DNA"/>
</dbReference>
<proteinExistence type="predicted"/>
<sequence length="74" mass="8117">MKRAIRKCTARTPRSALTPVGLVMELDATGRVVRTWLDTDTAVATCLGEAVKTAVFYAPPKAPFLTSMDMSWSR</sequence>
<dbReference type="AlphaFoldDB" id="A0A974Y0E1"/>